<dbReference type="EMBL" id="AWVP01000009">
    <property type="protein sequence ID" value="ERK60424.1"/>
    <property type="molecule type" value="Genomic_DNA"/>
</dbReference>
<reference evidence="3 4" key="1">
    <citation type="submission" date="2013-08" db="EMBL/GenBank/DDBJ databases">
        <authorList>
            <person name="Weinstock G."/>
            <person name="Sodergren E."/>
            <person name="Wylie T."/>
            <person name="Fulton L."/>
            <person name="Fulton R."/>
            <person name="Fronick C."/>
            <person name="O'Laughlin M."/>
            <person name="Godfrey J."/>
            <person name="Miner T."/>
            <person name="Herter B."/>
            <person name="Appelbaum E."/>
            <person name="Cordes M."/>
            <person name="Lek S."/>
            <person name="Wollam A."/>
            <person name="Pepin K.H."/>
            <person name="Palsikar V.B."/>
            <person name="Mitreva M."/>
            <person name="Wilson R.K."/>
        </authorList>
    </citation>
    <scope>NUCLEOTIDE SEQUENCE [LARGE SCALE GENOMIC DNA]</scope>
    <source>
        <strain evidence="3 4">ATCC 700627</strain>
    </source>
</reference>
<evidence type="ECO:0000259" key="2">
    <source>
        <dbReference type="Pfam" id="PF14411"/>
    </source>
</evidence>
<dbReference type="AlphaFoldDB" id="U2QW35"/>
<protein>
    <recommendedName>
        <fullName evidence="2">LHH domain-containing protein</fullName>
    </recommendedName>
</protein>
<gene>
    <name evidence="3" type="ORF">HMPREF1983_00171</name>
</gene>
<dbReference type="HOGENOM" id="CLU_2011951_0_0_9"/>
<dbReference type="Pfam" id="PF14411">
    <property type="entry name" value="LHH"/>
    <property type="match status" value="1"/>
</dbReference>
<dbReference type="eggNOG" id="COG3210">
    <property type="taxonomic scope" value="Bacteria"/>
</dbReference>
<dbReference type="Proteomes" id="UP000016637">
    <property type="component" value="Unassembled WGS sequence"/>
</dbReference>
<evidence type="ECO:0000256" key="1">
    <source>
        <dbReference type="SAM" id="MobiDB-lite"/>
    </source>
</evidence>
<comment type="caution">
    <text evidence="3">The sequence shown here is derived from an EMBL/GenBank/DDBJ whole genome shotgun (WGS) entry which is preliminary data.</text>
</comment>
<dbReference type="PATRIC" id="fig|1321820.3.peg.170"/>
<feature type="compositionally biased region" description="Basic and acidic residues" evidence="1">
    <location>
        <begin position="84"/>
        <end position="101"/>
    </location>
</feature>
<dbReference type="InterPro" id="IPR026834">
    <property type="entry name" value="LHH"/>
</dbReference>
<evidence type="ECO:0000313" key="4">
    <source>
        <dbReference type="Proteomes" id="UP000016637"/>
    </source>
</evidence>
<evidence type="ECO:0000313" key="3">
    <source>
        <dbReference type="EMBL" id="ERK60424.1"/>
    </source>
</evidence>
<keyword evidence="4" id="KW-1185">Reference proteome</keyword>
<sequence>MENINSNKEYEIYKEAGLEEKDVNGKPVLVREIDLDIKDEMGRTNKERMEEGLAPLENGKPIELHHIGQKSDSPLAELSIDEHRSKENDGILHDKTKESEINRNTFNTEKINHWKERIREMEN</sequence>
<name>U2QW35_9BACL</name>
<organism evidence="3 4">
    <name type="scientific">Gemella bergeri ATCC 700627</name>
    <dbReference type="NCBI Taxonomy" id="1321820"/>
    <lineage>
        <taxon>Bacteria</taxon>
        <taxon>Bacillati</taxon>
        <taxon>Bacillota</taxon>
        <taxon>Bacilli</taxon>
        <taxon>Bacillales</taxon>
        <taxon>Gemellaceae</taxon>
        <taxon>Gemella</taxon>
    </lineage>
</organism>
<feature type="domain" description="LHH" evidence="2">
    <location>
        <begin position="44"/>
        <end position="119"/>
    </location>
</feature>
<accession>U2QW35</accession>
<feature type="region of interest" description="Disordered" evidence="1">
    <location>
        <begin position="84"/>
        <end position="104"/>
    </location>
</feature>
<proteinExistence type="predicted"/>